<keyword evidence="1" id="KW-0863">Zinc-finger</keyword>
<sequence length="335" mass="36932">MDIAKLVATEQFILSCPDDLAVHLKQSSYNSSEDMCDAASLFLHARGRKLAKTKKTNTKRMENTPAGSMHAEQGSKNDGACFICKDKSHIARNCPRRGKKYCSHCKMNNHNTSDCRKYGGRSVHAAAAIATTQNKIGITDPGISSKMEEPTEITVNGKKFVNAAVCKNGPNFKNGGTAIFDAEVNGQRATVMRDTGCGCIVVNAKYVQPQHLTGESVYLNMADASVRRLIMDKTICDLLIGNVDGARSADRPLENWKDCAVTTRAQAVKEKSGDKPLMIDSNANPLSIGKDEIARLQRDDPTLERFFDAKEVKEKKGGTTRFVMRNRILYREYTD</sequence>
<keyword evidence="5" id="KW-1185">Reference proteome</keyword>
<dbReference type="InterPro" id="IPR036875">
    <property type="entry name" value="Znf_CCHC_sf"/>
</dbReference>
<dbReference type="GO" id="GO:0003676">
    <property type="term" value="F:nucleic acid binding"/>
    <property type="evidence" value="ECO:0007669"/>
    <property type="project" value="InterPro"/>
</dbReference>
<gene>
    <name evidence="4" type="ORF">EB796_015753</name>
</gene>
<dbReference type="SUPFAM" id="SSF57756">
    <property type="entry name" value="Retrovirus zinc finger-like domains"/>
    <property type="match status" value="1"/>
</dbReference>
<dbReference type="GO" id="GO:0008270">
    <property type="term" value="F:zinc ion binding"/>
    <property type="evidence" value="ECO:0007669"/>
    <property type="project" value="UniProtKB-KW"/>
</dbReference>
<feature type="domain" description="CCHC-type" evidence="3">
    <location>
        <begin position="81"/>
        <end position="96"/>
    </location>
</feature>
<comment type="caution">
    <text evidence="4">The sequence shown here is derived from an EMBL/GenBank/DDBJ whole genome shotgun (WGS) entry which is preliminary data.</text>
</comment>
<dbReference type="OrthoDB" id="6154573at2759"/>
<dbReference type="Proteomes" id="UP000593567">
    <property type="component" value="Unassembled WGS sequence"/>
</dbReference>
<keyword evidence="1" id="KW-0862">Zinc</keyword>
<dbReference type="AlphaFoldDB" id="A0A7J7JJZ1"/>
<dbReference type="PROSITE" id="PS50158">
    <property type="entry name" value="ZF_CCHC"/>
    <property type="match status" value="1"/>
</dbReference>
<accession>A0A7J7JJZ1</accession>
<protein>
    <recommendedName>
        <fullName evidence="3">CCHC-type domain-containing protein</fullName>
    </recommendedName>
</protein>
<evidence type="ECO:0000313" key="4">
    <source>
        <dbReference type="EMBL" id="KAF6025941.1"/>
    </source>
</evidence>
<dbReference type="EMBL" id="VXIV02002387">
    <property type="protein sequence ID" value="KAF6025941.1"/>
    <property type="molecule type" value="Genomic_DNA"/>
</dbReference>
<organism evidence="4 5">
    <name type="scientific">Bugula neritina</name>
    <name type="common">Brown bryozoan</name>
    <name type="synonym">Sertularia neritina</name>
    <dbReference type="NCBI Taxonomy" id="10212"/>
    <lineage>
        <taxon>Eukaryota</taxon>
        <taxon>Metazoa</taxon>
        <taxon>Spiralia</taxon>
        <taxon>Lophotrochozoa</taxon>
        <taxon>Bryozoa</taxon>
        <taxon>Gymnolaemata</taxon>
        <taxon>Cheilostomatida</taxon>
        <taxon>Flustrina</taxon>
        <taxon>Buguloidea</taxon>
        <taxon>Bugulidae</taxon>
        <taxon>Bugula</taxon>
    </lineage>
</organism>
<evidence type="ECO:0000313" key="5">
    <source>
        <dbReference type="Proteomes" id="UP000593567"/>
    </source>
</evidence>
<evidence type="ECO:0000256" key="1">
    <source>
        <dbReference type="PROSITE-ProRule" id="PRU00047"/>
    </source>
</evidence>
<evidence type="ECO:0000256" key="2">
    <source>
        <dbReference type="SAM" id="MobiDB-lite"/>
    </source>
</evidence>
<feature type="region of interest" description="Disordered" evidence="2">
    <location>
        <begin position="51"/>
        <end position="73"/>
    </location>
</feature>
<dbReference type="InterPro" id="IPR001878">
    <property type="entry name" value="Znf_CCHC"/>
</dbReference>
<dbReference type="Gene3D" id="4.10.60.10">
    <property type="entry name" value="Zinc finger, CCHC-type"/>
    <property type="match status" value="1"/>
</dbReference>
<evidence type="ECO:0000259" key="3">
    <source>
        <dbReference type="PROSITE" id="PS50158"/>
    </source>
</evidence>
<dbReference type="PANTHER" id="PTHR46888:SF1">
    <property type="entry name" value="RIBONUCLEASE H"/>
    <property type="match status" value="1"/>
</dbReference>
<reference evidence="4" key="1">
    <citation type="submission" date="2020-06" db="EMBL/GenBank/DDBJ databases">
        <title>Draft genome of Bugula neritina, a colonial animal packing powerful symbionts and potential medicines.</title>
        <authorList>
            <person name="Rayko M."/>
        </authorList>
    </citation>
    <scope>NUCLEOTIDE SEQUENCE [LARGE SCALE GENOMIC DNA]</scope>
    <source>
        <strain evidence="4">Kwan_BN1</strain>
    </source>
</reference>
<keyword evidence="1" id="KW-0479">Metal-binding</keyword>
<dbReference type="SMART" id="SM00343">
    <property type="entry name" value="ZnF_C2HC"/>
    <property type="match status" value="2"/>
</dbReference>
<dbReference type="PANTHER" id="PTHR46888">
    <property type="entry name" value="ZINC KNUCKLE DOMAINCONTAINING PROTEIN-RELATED"/>
    <property type="match status" value="1"/>
</dbReference>
<proteinExistence type="predicted"/>
<name>A0A7J7JJZ1_BUGNE</name>